<protein>
    <recommendedName>
        <fullName evidence="6">EAL domain-containing protein</fullName>
    </recommendedName>
</protein>
<feature type="transmembrane region" description="Helical" evidence="1">
    <location>
        <begin position="196"/>
        <end position="216"/>
    </location>
</feature>
<dbReference type="RefSeq" id="WP_379136933.1">
    <property type="nucleotide sequence ID" value="NZ_JBHTFU010000001.1"/>
</dbReference>
<feature type="transmembrane region" description="Helical" evidence="1">
    <location>
        <begin position="165"/>
        <end position="184"/>
    </location>
</feature>
<keyword evidence="1" id="KW-0472">Membrane</keyword>
<evidence type="ECO:0008006" key="6">
    <source>
        <dbReference type="Google" id="ProtNLM"/>
    </source>
</evidence>
<dbReference type="NCBIfam" id="TIGR00254">
    <property type="entry name" value="GGDEF"/>
    <property type="match status" value="1"/>
</dbReference>
<keyword evidence="1" id="KW-0812">Transmembrane</keyword>
<dbReference type="PANTHER" id="PTHR33121:SF70">
    <property type="entry name" value="SIGNALING PROTEIN YKOW"/>
    <property type="match status" value="1"/>
</dbReference>
<dbReference type="PANTHER" id="PTHR33121">
    <property type="entry name" value="CYCLIC DI-GMP PHOSPHODIESTERASE PDEF"/>
    <property type="match status" value="1"/>
</dbReference>
<dbReference type="SMART" id="SM00052">
    <property type="entry name" value="EAL"/>
    <property type="match status" value="1"/>
</dbReference>
<dbReference type="PROSITE" id="PS50887">
    <property type="entry name" value="GGDEF"/>
    <property type="match status" value="1"/>
</dbReference>
<dbReference type="InterPro" id="IPR001633">
    <property type="entry name" value="EAL_dom"/>
</dbReference>
<keyword evidence="5" id="KW-1185">Reference proteome</keyword>
<gene>
    <name evidence="4" type="ORF">Adu01nite_18640</name>
</gene>
<evidence type="ECO:0000313" key="4">
    <source>
        <dbReference type="EMBL" id="GIE00514.1"/>
    </source>
</evidence>
<feature type="domain" description="GGDEF" evidence="3">
    <location>
        <begin position="354"/>
        <end position="483"/>
    </location>
</feature>
<sequence length="749" mass="80504">MPLAASALALALSTTWLVAGLVHEWAHPVLGWLPLPVASLLAGYACWAVARRADLDASTRRFWLSLTVACGLFTAGIIANAADATAGPAPSQRVGPITLVFYLGVLVQIMWALLRLPSWQRSRSDWLRFGIDACVVLITVAAFGWRFSLRDHELWVEQTGSLGAMLAIGLLVGLSMITFMKVAFAGAGQLDRRATWILAVGAAAAGTVGGMSPFLISRPYLSTSLVSVPIATLAIHLAAVSQWRAGATLPRDRRRSRRISVVPYLAVAIADGLLLTTSTANPDETRIMQTVVVALTVLAVTRQIIALRDNNRLMATVESHQAELTRQATTDSLTGVANRAFLEQRTRDLLAEDREFHMVLLDLDDFKIVNDRLGHQVGDHLIIETSHRLTALVGPHGTVGRLGGDEFAILLPAAGDPAALLDDLITEVGRPADLAGNLTSPAVSAGVTRSQDGDDPAELLRRADVAMYAAKAAGGNRWQWFDPGMDRAADEAARLAADLRQALHRGQIFALYQPIVDLTTETPVGAEILMRWDHPEHGLIPPDIFIPLAERTGTIIELGRWVLAQACRQSAEWTRHFGAAAPRRISVNVSAHQLADPAFLTTVRDILAETGADPTRLMIEVTETAVLNATSAAHQLDALRELGLRVALDDFGTGHSSLSLLLDVPVDVLKVDKSFVSGDYADQAGAIVVRNLISFTDDFGIDAVAEGVETPAQAARLRTAGYHYAQGYLFGRPMTAAAFEALFTPARAA</sequence>
<feature type="transmembrane region" description="Helical" evidence="1">
    <location>
        <begin position="62"/>
        <end position="82"/>
    </location>
</feature>
<dbReference type="SUPFAM" id="SSF141868">
    <property type="entry name" value="EAL domain-like"/>
    <property type="match status" value="1"/>
</dbReference>
<feature type="transmembrane region" description="Helical" evidence="1">
    <location>
        <begin position="222"/>
        <end position="240"/>
    </location>
</feature>
<dbReference type="InterPro" id="IPR043128">
    <property type="entry name" value="Rev_trsase/Diguanyl_cyclase"/>
</dbReference>
<dbReference type="InterPro" id="IPR029787">
    <property type="entry name" value="Nucleotide_cyclase"/>
</dbReference>
<evidence type="ECO:0000259" key="3">
    <source>
        <dbReference type="PROSITE" id="PS50887"/>
    </source>
</evidence>
<dbReference type="InterPro" id="IPR050706">
    <property type="entry name" value="Cyclic-di-GMP_PDE-like"/>
</dbReference>
<dbReference type="InterPro" id="IPR000160">
    <property type="entry name" value="GGDEF_dom"/>
</dbReference>
<evidence type="ECO:0000256" key="1">
    <source>
        <dbReference type="SAM" id="Phobius"/>
    </source>
</evidence>
<dbReference type="EMBL" id="BOML01000017">
    <property type="protein sequence ID" value="GIE00514.1"/>
    <property type="molecule type" value="Genomic_DNA"/>
</dbReference>
<dbReference type="SUPFAM" id="SSF55073">
    <property type="entry name" value="Nucleotide cyclase"/>
    <property type="match status" value="1"/>
</dbReference>
<feature type="domain" description="EAL" evidence="2">
    <location>
        <begin position="492"/>
        <end position="747"/>
    </location>
</feature>
<feature type="transmembrane region" description="Helical" evidence="1">
    <location>
        <begin position="126"/>
        <end position="145"/>
    </location>
</feature>
<dbReference type="Pfam" id="PF00990">
    <property type="entry name" value="GGDEF"/>
    <property type="match status" value="1"/>
</dbReference>
<feature type="transmembrane region" description="Helical" evidence="1">
    <location>
        <begin position="29"/>
        <end position="50"/>
    </location>
</feature>
<evidence type="ECO:0000259" key="2">
    <source>
        <dbReference type="PROSITE" id="PS50883"/>
    </source>
</evidence>
<organism evidence="4 5">
    <name type="scientific">Paractinoplanes durhamensis</name>
    <dbReference type="NCBI Taxonomy" id="113563"/>
    <lineage>
        <taxon>Bacteria</taxon>
        <taxon>Bacillati</taxon>
        <taxon>Actinomycetota</taxon>
        <taxon>Actinomycetes</taxon>
        <taxon>Micromonosporales</taxon>
        <taxon>Micromonosporaceae</taxon>
        <taxon>Paractinoplanes</taxon>
    </lineage>
</organism>
<dbReference type="Gene3D" id="3.30.70.270">
    <property type="match status" value="1"/>
</dbReference>
<dbReference type="Proteomes" id="UP000637628">
    <property type="component" value="Unassembled WGS sequence"/>
</dbReference>
<dbReference type="CDD" id="cd01948">
    <property type="entry name" value="EAL"/>
    <property type="match status" value="1"/>
</dbReference>
<feature type="transmembrane region" description="Helical" evidence="1">
    <location>
        <begin position="261"/>
        <end position="280"/>
    </location>
</feature>
<feature type="transmembrane region" description="Helical" evidence="1">
    <location>
        <begin position="94"/>
        <end position="114"/>
    </location>
</feature>
<reference evidence="4 5" key="1">
    <citation type="submission" date="2021-01" db="EMBL/GenBank/DDBJ databases">
        <title>Whole genome shotgun sequence of Actinoplanes durhamensis NBRC 14914.</title>
        <authorList>
            <person name="Komaki H."/>
            <person name="Tamura T."/>
        </authorList>
    </citation>
    <scope>NUCLEOTIDE SEQUENCE [LARGE SCALE GENOMIC DNA]</scope>
    <source>
        <strain evidence="4 5">NBRC 14914</strain>
    </source>
</reference>
<dbReference type="CDD" id="cd01949">
    <property type="entry name" value="GGDEF"/>
    <property type="match status" value="1"/>
</dbReference>
<evidence type="ECO:0000313" key="5">
    <source>
        <dbReference type="Proteomes" id="UP000637628"/>
    </source>
</evidence>
<dbReference type="PROSITE" id="PS50883">
    <property type="entry name" value="EAL"/>
    <property type="match status" value="1"/>
</dbReference>
<keyword evidence="1" id="KW-1133">Transmembrane helix</keyword>
<dbReference type="SMART" id="SM00267">
    <property type="entry name" value="GGDEF"/>
    <property type="match status" value="1"/>
</dbReference>
<name>A0ABQ3YSF8_9ACTN</name>
<accession>A0ABQ3YSF8</accession>
<proteinExistence type="predicted"/>
<comment type="caution">
    <text evidence="4">The sequence shown here is derived from an EMBL/GenBank/DDBJ whole genome shotgun (WGS) entry which is preliminary data.</text>
</comment>
<dbReference type="InterPro" id="IPR035919">
    <property type="entry name" value="EAL_sf"/>
</dbReference>
<dbReference type="Pfam" id="PF00563">
    <property type="entry name" value="EAL"/>
    <property type="match status" value="1"/>
</dbReference>
<dbReference type="Gene3D" id="3.20.20.450">
    <property type="entry name" value="EAL domain"/>
    <property type="match status" value="1"/>
</dbReference>